<sequence length="206" mass="24509">MPFTPKELIRQSDAIPVICYKKAQESPRLFQISNPLEKNTVWFWMVPEFTDFVNWPDTRCQYWDVYYGKFLDLGVSPVFQKTKHNPYFIVKPANLPESDCFELTEHIDQLMEMALHLPRFIPTWMREPEPEPVKRLTPPRLLSPFVAKCTRKRKRENTPEVGSEEWITRMDAALEYKREKGWLVAQSIRDARKTKRFSAQSRARRS</sequence>
<evidence type="ECO:0000313" key="1">
    <source>
        <dbReference type="EMBL" id="KAJ3552488.1"/>
    </source>
</evidence>
<protein>
    <submittedName>
        <fullName evidence="1">Uncharacterized protein</fullName>
    </submittedName>
</protein>
<dbReference type="AlphaFoldDB" id="A0AAD5VJB5"/>
<organism evidence="1 2">
    <name type="scientific">Leucocoprinus birnbaumii</name>
    <dbReference type="NCBI Taxonomy" id="56174"/>
    <lineage>
        <taxon>Eukaryota</taxon>
        <taxon>Fungi</taxon>
        <taxon>Dikarya</taxon>
        <taxon>Basidiomycota</taxon>
        <taxon>Agaricomycotina</taxon>
        <taxon>Agaricomycetes</taxon>
        <taxon>Agaricomycetidae</taxon>
        <taxon>Agaricales</taxon>
        <taxon>Agaricineae</taxon>
        <taxon>Agaricaceae</taxon>
        <taxon>Leucocoprinus</taxon>
    </lineage>
</organism>
<proteinExistence type="predicted"/>
<evidence type="ECO:0000313" key="2">
    <source>
        <dbReference type="Proteomes" id="UP001213000"/>
    </source>
</evidence>
<gene>
    <name evidence="1" type="ORF">NP233_g12872</name>
</gene>
<dbReference type="EMBL" id="JANIEX010002046">
    <property type="protein sequence ID" value="KAJ3552488.1"/>
    <property type="molecule type" value="Genomic_DNA"/>
</dbReference>
<dbReference type="Proteomes" id="UP001213000">
    <property type="component" value="Unassembled WGS sequence"/>
</dbReference>
<name>A0AAD5VJB5_9AGAR</name>
<comment type="caution">
    <text evidence="1">The sequence shown here is derived from an EMBL/GenBank/DDBJ whole genome shotgun (WGS) entry which is preliminary data.</text>
</comment>
<reference evidence="1" key="1">
    <citation type="submission" date="2022-07" db="EMBL/GenBank/DDBJ databases">
        <title>Genome Sequence of Leucocoprinus birnbaumii.</title>
        <authorList>
            <person name="Buettner E."/>
        </authorList>
    </citation>
    <scope>NUCLEOTIDE SEQUENCE</scope>
    <source>
        <strain evidence="1">VT141</strain>
    </source>
</reference>
<accession>A0AAD5VJB5</accession>
<keyword evidence="2" id="KW-1185">Reference proteome</keyword>